<accession>A0A3P1CZ94</accession>
<dbReference type="Proteomes" id="UP000274271">
    <property type="component" value="Unassembled WGS sequence"/>
</dbReference>
<dbReference type="AlphaFoldDB" id="A0A3P1CZ94"/>
<organism evidence="1 2">
    <name type="scientific">Larkinella knui</name>
    <dbReference type="NCBI Taxonomy" id="2025310"/>
    <lineage>
        <taxon>Bacteria</taxon>
        <taxon>Pseudomonadati</taxon>
        <taxon>Bacteroidota</taxon>
        <taxon>Cytophagia</taxon>
        <taxon>Cytophagales</taxon>
        <taxon>Spirosomataceae</taxon>
        <taxon>Larkinella</taxon>
    </lineage>
</organism>
<dbReference type="RefSeq" id="WP_124905563.1">
    <property type="nucleotide sequence ID" value="NZ_RQJP01000001.1"/>
</dbReference>
<sequence length="67" mass="7802">MSPQQEKLQQDAAEVLEKRMPFLNKNKEHTISVEPDATHLTVTGLDYEEEVILKEILRKEYGYANLK</sequence>
<protein>
    <recommendedName>
        <fullName evidence="3">Heavy-metal-associated domain-containing protein</fullName>
    </recommendedName>
</protein>
<reference evidence="1 2" key="1">
    <citation type="submission" date="2018-11" db="EMBL/GenBank/DDBJ databases">
        <authorList>
            <person name="Zhou Z."/>
            <person name="Wang G."/>
        </authorList>
    </citation>
    <scope>NUCLEOTIDE SEQUENCE [LARGE SCALE GENOMIC DNA]</scope>
    <source>
        <strain evidence="1 2">KCTC42998</strain>
    </source>
</reference>
<gene>
    <name evidence="1" type="ORF">EHT87_07995</name>
</gene>
<evidence type="ECO:0000313" key="2">
    <source>
        <dbReference type="Proteomes" id="UP000274271"/>
    </source>
</evidence>
<evidence type="ECO:0000313" key="1">
    <source>
        <dbReference type="EMBL" id="RRB18204.1"/>
    </source>
</evidence>
<name>A0A3P1CZ94_9BACT</name>
<dbReference type="EMBL" id="RQJP01000001">
    <property type="protein sequence ID" value="RRB18204.1"/>
    <property type="molecule type" value="Genomic_DNA"/>
</dbReference>
<comment type="caution">
    <text evidence="1">The sequence shown here is derived from an EMBL/GenBank/DDBJ whole genome shotgun (WGS) entry which is preliminary data.</text>
</comment>
<evidence type="ECO:0008006" key="3">
    <source>
        <dbReference type="Google" id="ProtNLM"/>
    </source>
</evidence>
<proteinExistence type="predicted"/>
<dbReference type="OrthoDB" id="964615at2"/>
<keyword evidence="2" id="KW-1185">Reference proteome</keyword>